<feature type="compositionally biased region" description="Basic and acidic residues" evidence="3">
    <location>
        <begin position="163"/>
        <end position="172"/>
    </location>
</feature>
<reference evidence="5" key="2">
    <citation type="submission" date="2025-08" db="UniProtKB">
        <authorList>
            <consortium name="Ensembl"/>
        </authorList>
    </citation>
    <scope>IDENTIFICATION</scope>
    <source>
        <strain evidence="5">Glennie</strain>
    </source>
</reference>
<dbReference type="InterPro" id="IPR044898">
    <property type="entry name" value="CDI_dom_sf"/>
</dbReference>
<comment type="similarity">
    <text evidence="1">Belongs to the CDI family.</text>
</comment>
<dbReference type="PANTHER" id="PTHR46778:SF1">
    <property type="entry name" value="CYCLIN-DEPENDENT KINASE INHIBITOR 1"/>
    <property type="match status" value="1"/>
</dbReference>
<dbReference type="GO" id="GO:0006974">
    <property type="term" value="P:DNA damage response"/>
    <property type="evidence" value="ECO:0000318"/>
    <property type="project" value="GO_Central"/>
</dbReference>
<proteinExistence type="inferred from homology"/>
<evidence type="ECO:0000259" key="4">
    <source>
        <dbReference type="Pfam" id="PF02234"/>
    </source>
</evidence>
<dbReference type="InterPro" id="IPR029841">
    <property type="entry name" value="CDKN1A"/>
</dbReference>
<dbReference type="Ensembl" id="ENSOANT00000056492.1">
    <property type="protein sequence ID" value="ENSOANP00000042497.1"/>
    <property type="gene ID" value="ENSOANG00000042080.1"/>
</dbReference>
<feature type="compositionally biased region" description="Basic and acidic residues" evidence="3">
    <location>
        <begin position="117"/>
        <end position="145"/>
    </location>
</feature>
<keyword evidence="2" id="KW-0649">Protein kinase inhibitor</keyword>
<protein>
    <recommendedName>
        <fullName evidence="4">Cyclin-dependent kinase inhibitor domain-containing protein</fullName>
    </recommendedName>
</protein>
<dbReference type="InParanoid" id="A0A6I8NN32"/>
<evidence type="ECO:0000313" key="5">
    <source>
        <dbReference type="Ensembl" id="ENSOANP00000042497.1"/>
    </source>
</evidence>
<feature type="compositionally biased region" description="Pro residues" evidence="3">
    <location>
        <begin position="21"/>
        <end position="37"/>
    </location>
</feature>
<evidence type="ECO:0000313" key="6">
    <source>
        <dbReference type="Proteomes" id="UP000002279"/>
    </source>
</evidence>
<dbReference type="GO" id="GO:0004861">
    <property type="term" value="F:cyclin-dependent protein serine/threonine kinase inhibitor activity"/>
    <property type="evidence" value="ECO:0007669"/>
    <property type="project" value="InterPro"/>
</dbReference>
<dbReference type="GO" id="GO:0000307">
    <property type="term" value="C:cyclin-dependent protein kinase holoenzyme complex"/>
    <property type="evidence" value="ECO:0000318"/>
    <property type="project" value="GO_Central"/>
</dbReference>
<feature type="compositionally biased region" description="Gly residues" evidence="3">
    <location>
        <begin position="103"/>
        <end position="114"/>
    </location>
</feature>
<gene>
    <name evidence="5" type="primary">CDKN1A</name>
</gene>
<evidence type="ECO:0000256" key="1">
    <source>
        <dbReference type="ARBA" id="ARBA00006726"/>
    </source>
</evidence>
<reference evidence="5" key="3">
    <citation type="submission" date="2025-09" db="UniProtKB">
        <authorList>
            <consortium name="Ensembl"/>
        </authorList>
    </citation>
    <scope>IDENTIFICATION</scope>
    <source>
        <strain evidence="5">Glennie</strain>
    </source>
</reference>
<dbReference type="Pfam" id="PF02234">
    <property type="entry name" value="CDI"/>
    <property type="match status" value="1"/>
</dbReference>
<evidence type="ECO:0000256" key="2">
    <source>
        <dbReference type="ARBA" id="ARBA00023013"/>
    </source>
</evidence>
<dbReference type="GO" id="GO:2000045">
    <property type="term" value="P:regulation of G1/S transition of mitotic cell cycle"/>
    <property type="evidence" value="ECO:0000318"/>
    <property type="project" value="GO_Central"/>
</dbReference>
<feature type="compositionally biased region" description="Pro residues" evidence="3">
    <location>
        <begin position="62"/>
        <end position="92"/>
    </location>
</feature>
<dbReference type="Gene3D" id="4.10.365.10">
    <property type="entry name" value="p27"/>
    <property type="match status" value="1"/>
</dbReference>
<feature type="compositionally biased region" description="Low complexity" evidence="3">
    <location>
        <begin position="38"/>
        <end position="56"/>
    </location>
</feature>
<dbReference type="GeneTree" id="ENSGT00940000159918"/>
<dbReference type="AlphaFoldDB" id="A0A6I8NN32"/>
<feature type="domain" description="Cyclin-dependent kinase inhibitor" evidence="4">
    <location>
        <begin position="194"/>
        <end position="242"/>
    </location>
</feature>
<dbReference type="Bgee" id="ENSOANG00000042080">
    <property type="expression patterns" value="Expressed in heart and 7 other cell types or tissues"/>
</dbReference>
<evidence type="ECO:0000256" key="3">
    <source>
        <dbReference type="SAM" id="MobiDB-lite"/>
    </source>
</evidence>
<dbReference type="GO" id="GO:0005634">
    <property type="term" value="C:nucleus"/>
    <property type="evidence" value="ECO:0000318"/>
    <property type="project" value="GO_Central"/>
</dbReference>
<dbReference type="InterPro" id="IPR003175">
    <property type="entry name" value="CDI_dom"/>
</dbReference>
<sequence length="339" mass="36269">MGEGTDGGGGDKSRFCLILPNSPPLASPPLLPAPAPARRPSSVVRRARPALCVSVAGGRGPVPAPRGPARPRPPPPRPPAPGPPRGPSPPPAGRSLLLPSRWGPGGGGNSSGAGGRRRGEIRTRGEEKRGEERREERRGEKRRGEPSPGAPQPLQHPAAPGNMDRDRDRDGRASASGVAGRSQPIACSGKLCRNLFGPVDAEQLRQEAQALLQSCADEAQRRWNFDFITETPLEGDFAWERVRDLDLPALYLASPGWRGREGPAGKWQRARPASPALVQISSRGDHVDLSLSCAVGPPPQRQDVGSPANSTPRGHKRRQTSMTDFYHSKRRLVLAKTKP</sequence>
<name>A0A6I8NN32_ORNAN</name>
<dbReference type="GO" id="GO:0004860">
    <property type="term" value="F:protein kinase inhibitor activity"/>
    <property type="evidence" value="ECO:0000318"/>
    <property type="project" value="GO_Central"/>
</dbReference>
<keyword evidence="6" id="KW-1185">Reference proteome</keyword>
<accession>A0A6I8NN32</accession>
<feature type="region of interest" description="Disordered" evidence="3">
    <location>
        <begin position="295"/>
        <end position="329"/>
    </location>
</feature>
<feature type="compositionally biased region" description="Low complexity" evidence="3">
    <location>
        <begin position="93"/>
        <end position="102"/>
    </location>
</feature>
<dbReference type="Proteomes" id="UP000002279">
    <property type="component" value="Chromosome 7"/>
</dbReference>
<feature type="region of interest" description="Disordered" evidence="3">
    <location>
        <begin position="1"/>
        <end position="184"/>
    </location>
</feature>
<organism evidence="5 6">
    <name type="scientific">Ornithorhynchus anatinus</name>
    <name type="common">Duckbill platypus</name>
    <dbReference type="NCBI Taxonomy" id="9258"/>
    <lineage>
        <taxon>Eukaryota</taxon>
        <taxon>Metazoa</taxon>
        <taxon>Chordata</taxon>
        <taxon>Craniata</taxon>
        <taxon>Vertebrata</taxon>
        <taxon>Euteleostomi</taxon>
        <taxon>Mammalia</taxon>
        <taxon>Monotremata</taxon>
        <taxon>Ornithorhynchidae</taxon>
        <taxon>Ornithorhynchus</taxon>
    </lineage>
</organism>
<dbReference type="PANTHER" id="PTHR46778">
    <property type="entry name" value="CYCLIN-DEPENDENT KINASE INHIBITOR 1-RELATED"/>
    <property type="match status" value="1"/>
</dbReference>
<reference evidence="5 6" key="1">
    <citation type="journal article" date="2008" name="Nature">
        <title>Genome analysis of the platypus reveals unique signatures of evolution.</title>
        <authorList>
            <person name="Warren W.C."/>
            <person name="Hillier L.W."/>
            <person name="Marshall Graves J.A."/>
            <person name="Birney E."/>
            <person name="Ponting C.P."/>
            <person name="Grutzner F."/>
            <person name="Belov K."/>
            <person name="Miller W."/>
            <person name="Clarke L."/>
            <person name="Chinwalla A.T."/>
            <person name="Yang S.P."/>
            <person name="Heger A."/>
            <person name="Locke D.P."/>
            <person name="Miethke P."/>
            <person name="Waters P.D."/>
            <person name="Veyrunes F."/>
            <person name="Fulton L."/>
            <person name="Fulton B."/>
            <person name="Graves T."/>
            <person name="Wallis J."/>
            <person name="Puente X.S."/>
            <person name="Lopez-Otin C."/>
            <person name="Ordonez G.R."/>
            <person name="Eichler E.E."/>
            <person name="Chen L."/>
            <person name="Cheng Z."/>
            <person name="Deakin J.E."/>
            <person name="Alsop A."/>
            <person name="Thompson K."/>
            <person name="Kirby P."/>
            <person name="Papenfuss A.T."/>
            <person name="Wakefield M.J."/>
            <person name="Olender T."/>
            <person name="Lancet D."/>
            <person name="Huttley G.A."/>
            <person name="Smit A.F."/>
            <person name="Pask A."/>
            <person name="Temple-Smith P."/>
            <person name="Batzer M.A."/>
            <person name="Walker J.A."/>
            <person name="Konkel M.K."/>
            <person name="Harris R.S."/>
            <person name="Whittington C.M."/>
            <person name="Wong E.S."/>
            <person name="Gemmell N.J."/>
            <person name="Buschiazzo E."/>
            <person name="Vargas Jentzsch I.M."/>
            <person name="Merkel A."/>
            <person name="Schmitz J."/>
            <person name="Zemann A."/>
            <person name="Churakov G."/>
            <person name="Kriegs J.O."/>
            <person name="Brosius J."/>
            <person name="Murchison E.P."/>
            <person name="Sachidanandam R."/>
            <person name="Smith C."/>
            <person name="Hannon G.J."/>
            <person name="Tsend-Ayush E."/>
            <person name="McMillan D."/>
            <person name="Attenborough R."/>
            <person name="Rens W."/>
            <person name="Ferguson-Smith M."/>
            <person name="Lefevre C.M."/>
            <person name="Sharp J.A."/>
            <person name="Nicholas K.R."/>
            <person name="Ray D.A."/>
            <person name="Kube M."/>
            <person name="Reinhardt R."/>
            <person name="Pringle T.H."/>
            <person name="Taylor J."/>
            <person name="Jones R.C."/>
            <person name="Nixon B."/>
            <person name="Dacheux J.L."/>
            <person name="Niwa H."/>
            <person name="Sekita Y."/>
            <person name="Huang X."/>
            <person name="Stark A."/>
            <person name="Kheradpour P."/>
            <person name="Kellis M."/>
            <person name="Flicek P."/>
            <person name="Chen Y."/>
            <person name="Webber C."/>
            <person name="Hardison R."/>
            <person name="Nelson J."/>
            <person name="Hallsworth-Pepin K."/>
            <person name="Delehaunty K."/>
            <person name="Markovic C."/>
            <person name="Minx P."/>
            <person name="Feng Y."/>
            <person name="Kremitzki C."/>
            <person name="Mitreva M."/>
            <person name="Glasscock J."/>
            <person name="Wylie T."/>
            <person name="Wohldmann P."/>
            <person name="Thiru P."/>
            <person name="Nhan M.N."/>
            <person name="Pohl C.S."/>
            <person name="Smith S.M."/>
            <person name="Hou S."/>
            <person name="Nefedov M."/>
            <person name="de Jong P.J."/>
            <person name="Renfree M.B."/>
            <person name="Mardis E.R."/>
            <person name="Wilson R.K."/>
        </authorList>
    </citation>
    <scope>NUCLEOTIDE SEQUENCE [LARGE SCALE GENOMIC DNA]</scope>
    <source>
        <strain evidence="5 6">Glennie</strain>
    </source>
</reference>
<dbReference type="GO" id="GO:0072331">
    <property type="term" value="P:signal transduction by p53 class mediator"/>
    <property type="evidence" value="ECO:0007669"/>
    <property type="project" value="InterPro"/>
</dbReference>